<dbReference type="GO" id="GO:0003700">
    <property type="term" value="F:DNA-binding transcription factor activity"/>
    <property type="evidence" value="ECO:0007669"/>
    <property type="project" value="InterPro"/>
</dbReference>
<reference evidence="4 5" key="1">
    <citation type="submission" date="2016-11" db="EMBL/GenBank/DDBJ databases">
        <authorList>
            <person name="Jaros S."/>
            <person name="Januszkiewicz K."/>
            <person name="Wedrychowicz H."/>
        </authorList>
    </citation>
    <scope>NUCLEOTIDE SEQUENCE [LARGE SCALE GENOMIC DNA]</scope>
    <source>
        <strain evidence="4 5">DSM 6191</strain>
    </source>
</reference>
<dbReference type="PROSITE" id="PS50937">
    <property type="entry name" value="HTH_MERR_2"/>
    <property type="match status" value="1"/>
</dbReference>
<keyword evidence="2" id="KW-0175">Coiled coil</keyword>
<dbReference type="SUPFAM" id="SSF46955">
    <property type="entry name" value="Putative DNA-binding domain"/>
    <property type="match status" value="1"/>
</dbReference>
<proteinExistence type="predicted"/>
<protein>
    <submittedName>
        <fullName evidence="4">DNA-binding transcriptional regulator, MerR family</fullName>
    </submittedName>
</protein>
<evidence type="ECO:0000256" key="1">
    <source>
        <dbReference type="ARBA" id="ARBA00023125"/>
    </source>
</evidence>
<organism evidence="4 5">
    <name type="scientific">Clostridium intestinale DSM 6191</name>
    <dbReference type="NCBI Taxonomy" id="1121320"/>
    <lineage>
        <taxon>Bacteria</taxon>
        <taxon>Bacillati</taxon>
        <taxon>Bacillota</taxon>
        <taxon>Clostridia</taxon>
        <taxon>Eubacteriales</taxon>
        <taxon>Clostridiaceae</taxon>
        <taxon>Clostridium</taxon>
    </lineage>
</organism>
<dbReference type="PANTHER" id="PTHR30204">
    <property type="entry name" value="REDOX-CYCLING DRUG-SENSING TRANSCRIPTIONAL ACTIVATOR SOXR"/>
    <property type="match status" value="1"/>
</dbReference>
<feature type="coiled-coil region" evidence="2">
    <location>
        <begin position="144"/>
        <end position="197"/>
    </location>
</feature>
<keyword evidence="1 4" id="KW-0238">DNA-binding</keyword>
<dbReference type="InterPro" id="IPR047057">
    <property type="entry name" value="MerR_fam"/>
</dbReference>
<evidence type="ECO:0000256" key="2">
    <source>
        <dbReference type="SAM" id="Coils"/>
    </source>
</evidence>
<dbReference type="GO" id="GO:0003677">
    <property type="term" value="F:DNA binding"/>
    <property type="evidence" value="ECO:0007669"/>
    <property type="project" value="UniProtKB-KW"/>
</dbReference>
<dbReference type="PANTHER" id="PTHR30204:SF90">
    <property type="entry name" value="HTH-TYPE TRANSCRIPTIONAL ACTIVATOR MTA"/>
    <property type="match status" value="1"/>
</dbReference>
<evidence type="ECO:0000313" key="4">
    <source>
        <dbReference type="EMBL" id="SHH66780.1"/>
    </source>
</evidence>
<evidence type="ECO:0000259" key="3">
    <source>
        <dbReference type="PROSITE" id="PS50937"/>
    </source>
</evidence>
<feature type="domain" description="HTH merR-type" evidence="3">
    <location>
        <begin position="1"/>
        <end position="70"/>
    </location>
</feature>
<name>A0A1M5UV64_9CLOT</name>
<dbReference type="AlphaFoldDB" id="A0A1M5UV64"/>
<sequence>MRTVKQVSDLTGISVRMLHYYDEIGLLKPTLTTEAKYRLYDDEALETLQQILFFKELDIPLKEVKKLIDNPRFDRSKVLENQKKLLILKRNRLNDLIKLINRTIKGEREMSFKEFDMSEYFNVLEEFKKDEDKIIKVYGSMDKYDEMIEKIRSKEDEIADMAIKEYGSIEKYAKAVKQNLNSDLLILSEQYAAFKKELLDDTNLELARLFEKLSEDLRKDTSSKEIQVIADAITKTVKKDYKIFEDEIGDEHWFYMIKLFLINEEWIKDVDNKYGIGASKFIGQVLEINLGGKKPKIETLYDNLVLDLTKDPSSSEIQKIIEEIAYETDKSNKIYKIDQGENHWAYMSDLYLNNDIWIKVTDDKYGEGRSRFIGEAFKVYADKCKN</sequence>
<dbReference type="EMBL" id="FQXU01000003">
    <property type="protein sequence ID" value="SHH66780.1"/>
    <property type="molecule type" value="Genomic_DNA"/>
</dbReference>
<gene>
    <name evidence="4" type="ORF">SAMN02745941_00652</name>
</gene>
<dbReference type="RefSeq" id="WP_073016647.1">
    <property type="nucleotide sequence ID" value="NZ_FQXU01000003.1"/>
</dbReference>
<dbReference type="CDD" id="cd01106">
    <property type="entry name" value="HTH_TipAL-Mta"/>
    <property type="match status" value="1"/>
</dbReference>
<dbReference type="InterPro" id="IPR000551">
    <property type="entry name" value="MerR-type_HTH_dom"/>
</dbReference>
<dbReference type="Pfam" id="PF13411">
    <property type="entry name" value="MerR_1"/>
    <property type="match status" value="1"/>
</dbReference>
<dbReference type="InterPro" id="IPR009061">
    <property type="entry name" value="DNA-bd_dom_put_sf"/>
</dbReference>
<evidence type="ECO:0000313" key="5">
    <source>
        <dbReference type="Proteomes" id="UP000184241"/>
    </source>
</evidence>
<dbReference type="SMART" id="SM00422">
    <property type="entry name" value="HTH_MERR"/>
    <property type="match status" value="1"/>
</dbReference>
<accession>A0A1M5UV64</accession>
<dbReference type="InterPro" id="IPR012925">
    <property type="entry name" value="TipAS_dom"/>
</dbReference>
<dbReference type="Proteomes" id="UP000184241">
    <property type="component" value="Unassembled WGS sequence"/>
</dbReference>
<dbReference type="Gene3D" id="1.10.1660.10">
    <property type="match status" value="1"/>
</dbReference>
<dbReference type="Pfam" id="PF07739">
    <property type="entry name" value="TipAS"/>
    <property type="match status" value="1"/>
</dbReference>